<dbReference type="EMBL" id="LPXL01000004">
    <property type="protein sequence ID" value="KZD06621.1"/>
    <property type="molecule type" value="Genomic_DNA"/>
</dbReference>
<feature type="transmembrane region" description="Helical" evidence="1">
    <location>
        <begin position="70"/>
        <end position="93"/>
    </location>
</feature>
<evidence type="ECO:0000313" key="2">
    <source>
        <dbReference type="EMBL" id="KZD06621.1"/>
    </source>
</evidence>
<keyword evidence="1" id="KW-0472">Membrane</keyword>
<accession>A0ABR5Y6V5</accession>
<comment type="caution">
    <text evidence="2">The sequence shown here is derived from an EMBL/GenBank/DDBJ whole genome shotgun (WGS) entry which is preliminary data.</text>
</comment>
<dbReference type="RefSeq" id="WP_063092456.1">
    <property type="nucleotide sequence ID" value="NZ_DFMA01000005.1"/>
</dbReference>
<organism evidence="2 3">
    <name type="scientific">Thalassospira xiamenensis</name>
    <dbReference type="NCBI Taxonomy" id="220697"/>
    <lineage>
        <taxon>Bacteria</taxon>
        <taxon>Pseudomonadati</taxon>
        <taxon>Pseudomonadota</taxon>
        <taxon>Alphaproteobacteria</taxon>
        <taxon>Rhodospirillales</taxon>
        <taxon>Thalassospiraceae</taxon>
        <taxon>Thalassospira</taxon>
    </lineage>
</organism>
<protein>
    <submittedName>
        <fullName evidence="2">Uncharacterized protein</fullName>
    </submittedName>
</protein>
<keyword evidence="1" id="KW-0812">Transmembrane</keyword>
<name>A0ABR5Y6V5_9PROT</name>
<feature type="transmembrane region" description="Helical" evidence="1">
    <location>
        <begin position="105"/>
        <end position="125"/>
    </location>
</feature>
<sequence>MLGRFPNKQARILCLIFAFSSQSRFKFRFHPGGIPPKVIAVNFQQPENAMENPENPSTAKRTPLTDMHKLALFGAGTLLCGTIIFMFTLNSVFEMAMRGRSGGSIMLTIGMTLAIGLLIAGGTVVSKCVSKAIKPILED</sequence>
<keyword evidence="3" id="KW-1185">Reference proteome</keyword>
<evidence type="ECO:0000313" key="3">
    <source>
        <dbReference type="Proteomes" id="UP000076167"/>
    </source>
</evidence>
<keyword evidence="1" id="KW-1133">Transmembrane helix</keyword>
<evidence type="ECO:0000256" key="1">
    <source>
        <dbReference type="SAM" id="Phobius"/>
    </source>
</evidence>
<proteinExistence type="predicted"/>
<reference evidence="2 3" key="1">
    <citation type="submission" date="2015-12" db="EMBL/GenBank/DDBJ databases">
        <title>Genome sequence of Thalassospira xiamenensis MCCC 1A03005.</title>
        <authorList>
            <person name="Lu L."/>
            <person name="Lai Q."/>
            <person name="Shao Z."/>
            <person name="Qian P."/>
        </authorList>
    </citation>
    <scope>NUCLEOTIDE SEQUENCE [LARGE SCALE GENOMIC DNA]</scope>
    <source>
        <strain evidence="2 3">MCCC 1A03005</strain>
    </source>
</reference>
<dbReference type="Proteomes" id="UP000076167">
    <property type="component" value="Unassembled WGS sequence"/>
</dbReference>
<gene>
    <name evidence="2" type="ORF">AUP40_10090</name>
</gene>